<dbReference type="AlphaFoldDB" id="A0A1H4MRX0"/>
<dbReference type="Pfam" id="PF14534">
    <property type="entry name" value="DUF4440"/>
    <property type="match status" value="1"/>
</dbReference>
<dbReference type="Gene3D" id="3.10.450.50">
    <property type="match status" value="1"/>
</dbReference>
<feature type="signal peptide" evidence="1">
    <location>
        <begin position="1"/>
        <end position="28"/>
    </location>
</feature>
<evidence type="ECO:0000259" key="2">
    <source>
        <dbReference type="Pfam" id="PF14534"/>
    </source>
</evidence>
<dbReference type="RefSeq" id="WP_074653742.1">
    <property type="nucleotide sequence ID" value="NZ_FNSD01000001.1"/>
</dbReference>
<reference evidence="3 4" key="1">
    <citation type="submission" date="2016-10" db="EMBL/GenBank/DDBJ databases">
        <authorList>
            <person name="de Groot N.N."/>
        </authorList>
    </citation>
    <scope>NUCLEOTIDE SEQUENCE [LARGE SCALE GENOMIC DNA]</scope>
    <source>
        <strain evidence="3 4">AB35.6</strain>
    </source>
</reference>
<accession>A0A1H4MRX0</accession>
<organism evidence="3 4">
    <name type="scientific">Terriglobus roseus</name>
    <dbReference type="NCBI Taxonomy" id="392734"/>
    <lineage>
        <taxon>Bacteria</taxon>
        <taxon>Pseudomonadati</taxon>
        <taxon>Acidobacteriota</taxon>
        <taxon>Terriglobia</taxon>
        <taxon>Terriglobales</taxon>
        <taxon>Acidobacteriaceae</taxon>
        <taxon>Terriglobus</taxon>
    </lineage>
</organism>
<dbReference type="InterPro" id="IPR027843">
    <property type="entry name" value="DUF4440"/>
</dbReference>
<sequence length="162" mass="17821">MRRSLIRTALFLALAGIPAATLTSTALAQKEGEQMRVLPQAELDVVKVLLAQERAWNEGNMEGFTASYKNSPDTLFIGSTVTRGFEGMVATYRRNYPDRATMGRLTFSDLEPHLLDDHFATLTGHFALERDKKHGGNAGGVFSLVLEKTPGGWKIILDHTTS</sequence>
<dbReference type="InterPro" id="IPR032710">
    <property type="entry name" value="NTF2-like_dom_sf"/>
</dbReference>
<evidence type="ECO:0000313" key="3">
    <source>
        <dbReference type="EMBL" id="SEB85534.1"/>
    </source>
</evidence>
<protein>
    <recommendedName>
        <fullName evidence="2">DUF4440 domain-containing protein</fullName>
    </recommendedName>
</protein>
<keyword evidence="1" id="KW-0732">Signal</keyword>
<dbReference type="SUPFAM" id="SSF54427">
    <property type="entry name" value="NTF2-like"/>
    <property type="match status" value="1"/>
</dbReference>
<feature type="chain" id="PRO_5010227357" description="DUF4440 domain-containing protein" evidence="1">
    <location>
        <begin position="29"/>
        <end position="162"/>
    </location>
</feature>
<proteinExistence type="predicted"/>
<dbReference type="EMBL" id="FNSD01000001">
    <property type="protein sequence ID" value="SEB85534.1"/>
    <property type="molecule type" value="Genomic_DNA"/>
</dbReference>
<dbReference type="OrthoDB" id="120856at2"/>
<feature type="domain" description="DUF4440" evidence="2">
    <location>
        <begin position="48"/>
        <end position="155"/>
    </location>
</feature>
<evidence type="ECO:0000256" key="1">
    <source>
        <dbReference type="SAM" id="SignalP"/>
    </source>
</evidence>
<evidence type="ECO:0000313" key="4">
    <source>
        <dbReference type="Proteomes" id="UP000182409"/>
    </source>
</evidence>
<gene>
    <name evidence="3" type="ORF">SAMN05443244_2016</name>
</gene>
<name>A0A1H4MRX0_9BACT</name>
<dbReference type="Proteomes" id="UP000182409">
    <property type="component" value="Unassembled WGS sequence"/>
</dbReference>